<dbReference type="Proteomes" id="UP001652461">
    <property type="component" value="Unassembled WGS sequence"/>
</dbReference>
<accession>A0ABT2RTG5</accession>
<evidence type="ECO:0000313" key="2">
    <source>
        <dbReference type="Proteomes" id="UP001652461"/>
    </source>
</evidence>
<dbReference type="Pfam" id="PF18941">
    <property type="entry name" value="DUF5688"/>
    <property type="match status" value="1"/>
</dbReference>
<evidence type="ECO:0000313" key="1">
    <source>
        <dbReference type="EMBL" id="MCU6695613.1"/>
    </source>
</evidence>
<dbReference type="EMBL" id="JAOQKC010000002">
    <property type="protein sequence ID" value="MCU6695613.1"/>
    <property type="molecule type" value="Genomic_DNA"/>
</dbReference>
<organism evidence="1 2">
    <name type="scientific">Laedolimicola ammoniilytica</name>
    <dbReference type="NCBI Taxonomy" id="2981771"/>
    <lineage>
        <taxon>Bacteria</taxon>
        <taxon>Bacillati</taxon>
        <taxon>Bacillota</taxon>
        <taxon>Clostridia</taxon>
        <taxon>Lachnospirales</taxon>
        <taxon>Lachnospiraceae</taxon>
        <taxon>Laedolimicola</taxon>
    </lineage>
</organism>
<reference evidence="1 2" key="1">
    <citation type="journal article" date="2021" name="ISME Commun">
        <title>Automated analysis of genomic sequences facilitates high-throughput and comprehensive description of bacteria.</title>
        <authorList>
            <person name="Hitch T.C.A."/>
        </authorList>
    </citation>
    <scope>NUCLEOTIDE SEQUENCE [LARGE SCALE GENOMIC DNA]</scope>
    <source>
        <strain evidence="1 2">Sanger_04</strain>
    </source>
</reference>
<gene>
    <name evidence="1" type="ORF">OCV63_01715</name>
</gene>
<name>A0ABT2RTG5_9FIRM</name>
<proteinExistence type="predicted"/>
<comment type="caution">
    <text evidence="1">The sequence shown here is derived from an EMBL/GenBank/DDBJ whole genome shotgun (WGS) entry which is preliminary data.</text>
</comment>
<dbReference type="InterPro" id="IPR043743">
    <property type="entry name" value="DUF5688"/>
</dbReference>
<keyword evidence="2" id="KW-1185">Reference proteome</keyword>
<sequence length="264" mass="30348">MNDFYDAYAKKNDFEWVMRGAAKIITRIESSMPQKETEVQDFMYNASLNAELFRRNVVVELVNTEMNEELLKRVPYRKFNDLSVVYRWIYDVGSNGQSGILVTNELAKQYSMSETDLYENALKNTKRLFPIEIESMREFTERILGAIYPSGMVSLTQEDMGPIDGMWILSNIVHINGATVLLYPEVLDEVVKLADSELLLLPSSRHEIIAVSVEALKMTGQKTEEVEKMVHEINMEHVPLGEQLSNEVYLYGDTREVTLANPFR</sequence>
<protein>
    <submittedName>
        <fullName evidence="1">DUF5688 family protein</fullName>
    </submittedName>
</protein>